<dbReference type="Gene3D" id="1.10.238.10">
    <property type="entry name" value="EF-hand"/>
    <property type="match status" value="1"/>
</dbReference>
<feature type="transmembrane region" description="Helical" evidence="3">
    <location>
        <begin position="737"/>
        <end position="757"/>
    </location>
</feature>
<evidence type="ECO:0000256" key="2">
    <source>
        <dbReference type="SAM" id="MobiDB-lite"/>
    </source>
</evidence>
<dbReference type="Proteomes" id="UP001489004">
    <property type="component" value="Unassembled WGS sequence"/>
</dbReference>
<feature type="region of interest" description="Disordered" evidence="2">
    <location>
        <begin position="919"/>
        <end position="1035"/>
    </location>
</feature>
<reference evidence="4 5" key="1">
    <citation type="journal article" date="2024" name="Nat. Commun.">
        <title>Phylogenomics reveals the evolutionary origins of lichenization in chlorophyte algae.</title>
        <authorList>
            <person name="Puginier C."/>
            <person name="Libourel C."/>
            <person name="Otte J."/>
            <person name="Skaloud P."/>
            <person name="Haon M."/>
            <person name="Grisel S."/>
            <person name="Petersen M."/>
            <person name="Berrin J.G."/>
            <person name="Delaux P.M."/>
            <person name="Dal Grande F."/>
            <person name="Keller J."/>
        </authorList>
    </citation>
    <scope>NUCLEOTIDE SEQUENCE [LARGE SCALE GENOMIC DNA]</scope>
    <source>
        <strain evidence="4 5">SAG 2043</strain>
    </source>
</reference>
<keyword evidence="5" id="KW-1185">Reference proteome</keyword>
<evidence type="ECO:0008006" key="6">
    <source>
        <dbReference type="Google" id="ProtNLM"/>
    </source>
</evidence>
<dbReference type="EMBL" id="JALJOR010000005">
    <property type="protein sequence ID" value="KAK9816575.1"/>
    <property type="molecule type" value="Genomic_DNA"/>
</dbReference>
<dbReference type="InterPro" id="IPR018247">
    <property type="entry name" value="EF_Hand_1_Ca_BS"/>
</dbReference>
<protein>
    <recommendedName>
        <fullName evidence="6">EF-hand domain-containing protein</fullName>
    </recommendedName>
</protein>
<feature type="region of interest" description="Disordered" evidence="2">
    <location>
        <begin position="425"/>
        <end position="452"/>
    </location>
</feature>
<feature type="compositionally biased region" description="Pro residues" evidence="2">
    <location>
        <begin position="386"/>
        <end position="396"/>
    </location>
</feature>
<keyword evidence="1" id="KW-0106">Calcium</keyword>
<keyword evidence="3" id="KW-0812">Transmembrane</keyword>
<feature type="compositionally biased region" description="Polar residues" evidence="2">
    <location>
        <begin position="828"/>
        <end position="846"/>
    </location>
</feature>
<keyword evidence="3" id="KW-1133">Transmembrane helix</keyword>
<feature type="transmembrane region" description="Helical" evidence="3">
    <location>
        <begin position="711"/>
        <end position="731"/>
    </location>
</feature>
<feature type="compositionally biased region" description="Polar residues" evidence="2">
    <location>
        <begin position="282"/>
        <end position="310"/>
    </location>
</feature>
<accession>A0AAW1Q6N1</accession>
<dbReference type="AlphaFoldDB" id="A0AAW1Q6N1"/>
<feature type="region of interest" description="Disordered" evidence="2">
    <location>
        <begin position="817"/>
        <end position="902"/>
    </location>
</feature>
<evidence type="ECO:0000313" key="5">
    <source>
        <dbReference type="Proteomes" id="UP001489004"/>
    </source>
</evidence>
<keyword evidence="3" id="KW-0472">Membrane</keyword>
<feature type="compositionally biased region" description="Low complexity" evidence="2">
    <location>
        <begin position="922"/>
        <end position="935"/>
    </location>
</feature>
<comment type="caution">
    <text evidence="4">The sequence shown here is derived from an EMBL/GenBank/DDBJ whole genome shotgun (WGS) entry which is preliminary data.</text>
</comment>
<feature type="compositionally biased region" description="Low complexity" evidence="2">
    <location>
        <begin position="311"/>
        <end position="320"/>
    </location>
</feature>
<evidence type="ECO:0000313" key="4">
    <source>
        <dbReference type="EMBL" id="KAK9816575.1"/>
    </source>
</evidence>
<proteinExistence type="predicted"/>
<organism evidence="4 5">
    <name type="scientific">[Myrmecia] bisecta</name>
    <dbReference type="NCBI Taxonomy" id="41462"/>
    <lineage>
        <taxon>Eukaryota</taxon>
        <taxon>Viridiplantae</taxon>
        <taxon>Chlorophyta</taxon>
        <taxon>core chlorophytes</taxon>
        <taxon>Trebouxiophyceae</taxon>
        <taxon>Trebouxiales</taxon>
        <taxon>Trebouxiaceae</taxon>
        <taxon>Myrmecia</taxon>
    </lineage>
</organism>
<dbReference type="SUPFAM" id="SSF47473">
    <property type="entry name" value="EF-hand"/>
    <property type="match status" value="1"/>
</dbReference>
<evidence type="ECO:0000256" key="1">
    <source>
        <dbReference type="ARBA" id="ARBA00022837"/>
    </source>
</evidence>
<gene>
    <name evidence="4" type="ORF">WJX72_002123</name>
</gene>
<evidence type="ECO:0000256" key="3">
    <source>
        <dbReference type="SAM" id="Phobius"/>
    </source>
</evidence>
<dbReference type="InterPro" id="IPR011992">
    <property type="entry name" value="EF-hand-dom_pair"/>
</dbReference>
<sequence>MYLPELEALIRLSERFDGKEEQPSLQACINALNEASGLAAGDRLQQRSELPDTLSRAKTARLLTRLHIVPQERLVEVLDVLSANGTVPLAALTMLLAFVTSANFQEKLHLVFWVLDRDEDHLLSRAEVEDAVAPLLAVAEAAAIVCPPPEDAGSPSTPLSAWDGLRDSMRALATDRIAMVIANGAFTEVDEDNNRLISGSQFEAMIECVAADAAGLLVDVTTLQNRIAQLHGEVQGHEKQAGLKAALSKLLSRYAGSDVVSELLSAFNMDMPPQASPPANYRSLSASPSPQSRHQRSVSMLRSPSADQQGRLSPSLSRSPTLQGQGRLSYSRSPALQNSPPERISLSRSPTALQQRSQSLPRSTSLSQPPDQSGYGGGQFRAPIGAPNPDPNPDRSPPYAYAALRHSELTSPQQRTPLQPTAHLQNAAAAYARDRAPPQPAALPQRPSGAYPRESAFGARLSASYADRGQATHYRSTHADIGRVSAGYAERGHAPHHRSSLSDVGATRLVGDASVFGQPGLRQMQSSAERPSTDLQRPSLSEAQHLEHTMQSAYGQPESAEQQWFENGVFERGSSQSRQNVAASGQQENVTPNWAYQNRMPAHQQSTASTTSNADTGGSLGAGLSPIGRSSGFPSPKVIQGLRPTAAMQESQYRLASAEEAAAAAAAAMKAEMQSEVNETSPQLSDPKAACVGLLTDVSVRMMMVSIVRMLIIFAIVAADGALAILLFTRADLPLEGSLGIVVLFNFLLALLGMCYISRPVNNDALKWASTWVRHQQSKDADGDDVNAAITRTKLSVFEAALPEQLQPMYKSVINQFAGPPKRKRGNAENTDTESLLSNRSGSVQSGARAEYSDEDGTPYSRDDLENQENLPANPIRQQSWQQRRARRRAKPKGQLGPNGMLEKARKVWSVVGKMAGFEPQSATAGGAGRAPSRPGGFGGRFKFGASQHRKSESDASSADQRVEMREMRAGPADFRSALPVTPDTDSASDISGSRRPLAVRTTLADTHRRGAGPGPSRLAQSSTFTSAYPGMDMV</sequence>
<dbReference type="PROSITE" id="PS00018">
    <property type="entry name" value="EF_HAND_1"/>
    <property type="match status" value="1"/>
</dbReference>
<feature type="region of interest" description="Disordered" evidence="2">
    <location>
        <begin position="274"/>
        <end position="399"/>
    </location>
</feature>
<feature type="compositionally biased region" description="Polar residues" evidence="2">
    <location>
        <begin position="321"/>
        <end position="371"/>
    </location>
</feature>
<feature type="compositionally biased region" description="Polar residues" evidence="2">
    <location>
        <begin position="603"/>
        <end position="616"/>
    </location>
</feature>
<feature type="region of interest" description="Disordered" evidence="2">
    <location>
        <begin position="600"/>
        <end position="636"/>
    </location>
</feature>
<name>A0AAW1Q6N1_9CHLO</name>